<keyword evidence="3" id="KW-1185">Reference proteome</keyword>
<feature type="region of interest" description="Disordered" evidence="1">
    <location>
        <begin position="1"/>
        <end position="27"/>
    </location>
</feature>
<proteinExistence type="predicted"/>
<reference evidence="3" key="1">
    <citation type="journal article" date="2018" name="Nat. Microbiol.">
        <title>Leveraging single-cell genomics to expand the fungal tree of life.</title>
        <authorList>
            <person name="Ahrendt S.R."/>
            <person name="Quandt C.A."/>
            <person name="Ciobanu D."/>
            <person name="Clum A."/>
            <person name="Salamov A."/>
            <person name="Andreopoulos B."/>
            <person name="Cheng J.F."/>
            <person name="Woyke T."/>
            <person name="Pelin A."/>
            <person name="Henrissat B."/>
            <person name="Reynolds N.K."/>
            <person name="Benny G.L."/>
            <person name="Smith M.E."/>
            <person name="James T.Y."/>
            <person name="Grigoriev I.V."/>
        </authorList>
    </citation>
    <scope>NUCLEOTIDE SEQUENCE [LARGE SCALE GENOMIC DNA]</scope>
    <source>
        <strain evidence="3">RSA 468</strain>
    </source>
</reference>
<accession>A0A4V1J4S6</accession>
<dbReference type="AlphaFoldDB" id="A0A4V1J4S6"/>
<evidence type="ECO:0000256" key="1">
    <source>
        <dbReference type="SAM" id="MobiDB-lite"/>
    </source>
</evidence>
<dbReference type="Proteomes" id="UP000268162">
    <property type="component" value="Unassembled WGS sequence"/>
</dbReference>
<dbReference type="EMBL" id="ML002627">
    <property type="protein sequence ID" value="RKP36589.1"/>
    <property type="molecule type" value="Genomic_DNA"/>
</dbReference>
<protein>
    <submittedName>
        <fullName evidence="2">Uncharacterized protein</fullName>
    </submittedName>
</protein>
<gene>
    <name evidence="2" type="ORF">BJ085DRAFT_37459</name>
</gene>
<evidence type="ECO:0000313" key="3">
    <source>
        <dbReference type="Proteomes" id="UP000268162"/>
    </source>
</evidence>
<organism evidence="2 3">
    <name type="scientific">Dimargaris cristalligena</name>
    <dbReference type="NCBI Taxonomy" id="215637"/>
    <lineage>
        <taxon>Eukaryota</taxon>
        <taxon>Fungi</taxon>
        <taxon>Fungi incertae sedis</taxon>
        <taxon>Zoopagomycota</taxon>
        <taxon>Kickxellomycotina</taxon>
        <taxon>Dimargaritomycetes</taxon>
        <taxon>Dimargaritales</taxon>
        <taxon>Dimargaritaceae</taxon>
        <taxon>Dimargaris</taxon>
    </lineage>
</organism>
<sequence>MAPLGHTFGPSLLPAYPQPSRRGETRPTSAMSYSYYYHSDFTQPASSPGGFPSDSRNPPGSLFYATGSPFSGAPDEALANFEPDESVCVVCARTPCVCPPSSEDPTGYYFGDCPTYQS</sequence>
<name>A0A4V1J4S6_9FUNG</name>
<evidence type="ECO:0000313" key="2">
    <source>
        <dbReference type="EMBL" id="RKP36589.1"/>
    </source>
</evidence>
<feature type="region of interest" description="Disordered" evidence="1">
    <location>
        <begin position="44"/>
        <end position="68"/>
    </location>
</feature>